<evidence type="ECO:0000256" key="3">
    <source>
        <dbReference type="SAM" id="Phobius"/>
    </source>
</evidence>
<dbReference type="PRINTS" id="PR01490">
    <property type="entry name" value="RTXTOXIND"/>
</dbReference>
<dbReference type="GO" id="GO:0030313">
    <property type="term" value="C:cell envelope"/>
    <property type="evidence" value="ECO:0007669"/>
    <property type="project" value="UniProtKB-SubCell"/>
</dbReference>
<gene>
    <name evidence="6" type="ORF">DQK91_10315</name>
</gene>
<dbReference type="InterPro" id="IPR050739">
    <property type="entry name" value="MFP"/>
</dbReference>
<feature type="transmembrane region" description="Helical" evidence="3">
    <location>
        <begin position="23"/>
        <end position="45"/>
    </location>
</feature>
<evidence type="ECO:0000256" key="1">
    <source>
        <dbReference type="ARBA" id="ARBA00004196"/>
    </source>
</evidence>
<evidence type="ECO:0000313" key="6">
    <source>
        <dbReference type="EMBL" id="TVM33619.1"/>
    </source>
</evidence>
<dbReference type="GO" id="GO:0055085">
    <property type="term" value="P:transmembrane transport"/>
    <property type="evidence" value="ECO:0007669"/>
    <property type="project" value="InterPro"/>
</dbReference>
<dbReference type="RefSeq" id="WP_144305284.1">
    <property type="nucleotide sequence ID" value="NZ_QMIF01000006.1"/>
</dbReference>
<protein>
    <submittedName>
        <fullName evidence="6">HlyD family secretion protein</fullName>
    </submittedName>
</protein>
<proteinExistence type="predicted"/>
<keyword evidence="3" id="KW-0472">Membrane</keyword>
<dbReference type="PANTHER" id="PTHR30386">
    <property type="entry name" value="MEMBRANE FUSION SUBUNIT OF EMRAB-TOLC MULTIDRUG EFFLUX PUMP"/>
    <property type="match status" value="1"/>
</dbReference>
<keyword evidence="3" id="KW-0812">Transmembrane</keyword>
<feature type="domain" description="CusB-like beta-barrel" evidence="5">
    <location>
        <begin position="290"/>
        <end position="329"/>
    </location>
</feature>
<evidence type="ECO:0000259" key="4">
    <source>
        <dbReference type="Pfam" id="PF25917"/>
    </source>
</evidence>
<organism evidence="6 7">
    <name type="scientific">Oceanidesulfovibrio marinus</name>
    <dbReference type="NCBI Taxonomy" id="370038"/>
    <lineage>
        <taxon>Bacteria</taxon>
        <taxon>Pseudomonadati</taxon>
        <taxon>Thermodesulfobacteriota</taxon>
        <taxon>Desulfovibrionia</taxon>
        <taxon>Desulfovibrionales</taxon>
        <taxon>Desulfovibrionaceae</taxon>
        <taxon>Oceanidesulfovibrio</taxon>
    </lineage>
</organism>
<feature type="coiled-coil region" evidence="2">
    <location>
        <begin position="95"/>
        <end position="147"/>
    </location>
</feature>
<dbReference type="Pfam" id="PF25917">
    <property type="entry name" value="BSH_RND"/>
    <property type="match status" value="1"/>
</dbReference>
<dbReference type="EMBL" id="QMIF01000006">
    <property type="protein sequence ID" value="TVM33619.1"/>
    <property type="molecule type" value="Genomic_DNA"/>
</dbReference>
<comment type="caution">
    <text evidence="6">The sequence shown here is derived from an EMBL/GenBank/DDBJ whole genome shotgun (WGS) entry which is preliminary data.</text>
</comment>
<dbReference type="InterPro" id="IPR058625">
    <property type="entry name" value="MdtA-like_BSH"/>
</dbReference>
<dbReference type="PANTHER" id="PTHR30386:SF19">
    <property type="entry name" value="MULTIDRUG EXPORT PROTEIN EMRA-RELATED"/>
    <property type="match status" value="1"/>
</dbReference>
<sequence>MSETQTTPPEVTEERRRPARKRILLLSIIAAVAVLIGAVGVPFYLHAISHESTDDAFLEAHITNISPRVPGHISAVHVEDNQQVKEGDVLAELDSRDYEVALDVAQAKLESAKAAVSEVKAVASAARNILQEKKANFESELAGLEQVRAEVAEMKAGHERDSNDLDRMRQIVQAGAVSRQEYDHARAQEAMARAKLNSSEQLVQTQAAKIAEAKAAVFTAEDELHQAQAQMNARAAQLQEAEAQVEQAKLDLSYTRIVAPCSGYITKKSVEQGAYIQAGQNLFSIVSPELWVVANYKETQITHIRPGQQVEISVDTYPDVTFTGHVDSIQRGTGSRFSLLPPENAAGNFIKVVQRIPVKIVFDDNKTLQQYVLAPGMSVIPSVDISRQPGAVAGNTGNSSVVSLRP</sequence>
<feature type="domain" description="Multidrug resistance protein MdtA-like barrel-sandwich hybrid" evidence="4">
    <location>
        <begin position="63"/>
        <end position="286"/>
    </location>
</feature>
<accession>A0A6P1ZGS6</accession>
<dbReference type="Gene3D" id="2.40.50.100">
    <property type="match status" value="1"/>
</dbReference>
<evidence type="ECO:0000313" key="7">
    <source>
        <dbReference type="Proteomes" id="UP000434052"/>
    </source>
</evidence>
<dbReference type="Gene3D" id="2.40.30.170">
    <property type="match status" value="1"/>
</dbReference>
<dbReference type="Proteomes" id="UP000434052">
    <property type="component" value="Unassembled WGS sequence"/>
</dbReference>
<evidence type="ECO:0000256" key="2">
    <source>
        <dbReference type="SAM" id="Coils"/>
    </source>
</evidence>
<keyword evidence="2" id="KW-0175">Coiled coil</keyword>
<name>A0A6P1ZGS6_9BACT</name>
<reference evidence="6 7" key="1">
    <citation type="submission" date="2018-06" db="EMBL/GenBank/DDBJ databases">
        <title>Complete genome of Desulfovibrio marinus P48SEP.</title>
        <authorList>
            <person name="Crispim J.S."/>
            <person name="Vidigal P.M.P."/>
            <person name="Silva L.C.F."/>
            <person name="Araujo L.C."/>
            <person name="Laguardia C.N."/>
            <person name="Dias R.S."/>
            <person name="Sousa M.P."/>
            <person name="Paula S.O."/>
            <person name="Silva C."/>
        </authorList>
    </citation>
    <scope>NUCLEOTIDE SEQUENCE [LARGE SCALE GENOMIC DNA]</scope>
    <source>
        <strain evidence="6 7">P48SEP</strain>
    </source>
</reference>
<dbReference type="InterPro" id="IPR058792">
    <property type="entry name" value="Beta-barrel_RND_2"/>
</dbReference>
<dbReference type="Pfam" id="PF25954">
    <property type="entry name" value="Beta-barrel_RND_2"/>
    <property type="match status" value="1"/>
</dbReference>
<evidence type="ECO:0000259" key="5">
    <source>
        <dbReference type="Pfam" id="PF25954"/>
    </source>
</evidence>
<dbReference type="OrthoDB" id="9811754at2"/>
<keyword evidence="3" id="KW-1133">Transmembrane helix</keyword>
<comment type="subcellular location">
    <subcellularLocation>
        <location evidence="1">Cell envelope</location>
    </subcellularLocation>
</comment>
<dbReference type="SUPFAM" id="SSF111369">
    <property type="entry name" value="HlyD-like secretion proteins"/>
    <property type="match status" value="3"/>
</dbReference>
<feature type="coiled-coil region" evidence="2">
    <location>
        <begin position="210"/>
        <end position="251"/>
    </location>
</feature>
<dbReference type="Gene3D" id="1.10.287.470">
    <property type="entry name" value="Helix hairpin bin"/>
    <property type="match status" value="2"/>
</dbReference>
<dbReference type="AlphaFoldDB" id="A0A6P1ZGS6"/>